<dbReference type="PANTHER" id="PTHR24055">
    <property type="entry name" value="MITOGEN-ACTIVATED PROTEIN KINASE"/>
    <property type="match status" value="1"/>
</dbReference>
<dbReference type="InterPro" id="IPR050117">
    <property type="entry name" value="MAPK"/>
</dbReference>
<organism evidence="5">
    <name type="scientific">Echinostoma caproni</name>
    <dbReference type="NCBI Taxonomy" id="27848"/>
    <lineage>
        <taxon>Eukaryota</taxon>
        <taxon>Metazoa</taxon>
        <taxon>Spiralia</taxon>
        <taxon>Lophotrochozoa</taxon>
        <taxon>Platyhelminthes</taxon>
        <taxon>Trematoda</taxon>
        <taxon>Digenea</taxon>
        <taxon>Plagiorchiida</taxon>
        <taxon>Echinostomata</taxon>
        <taxon>Echinostomatoidea</taxon>
        <taxon>Echinostomatidae</taxon>
        <taxon>Echinostoma</taxon>
    </lineage>
</organism>
<dbReference type="WBParaSite" id="ECPE_0001759801-mRNA-1">
    <property type="protein sequence ID" value="ECPE_0001759801-mRNA-1"/>
    <property type="gene ID" value="ECPE_0001759801"/>
</dbReference>
<protein>
    <submittedName>
        <fullName evidence="5">Protein kinase domain-containing protein</fullName>
    </submittedName>
</protein>
<sequence>LRSTSYNSPIDLFAVGCIMAELYTFRPLFPGSSEIDMIFKICSVLGTPNKTDWPEGYQLAAAMNFKFPQCSPSCLRSLIPNANREAIQLIADLIAWNPKRRPTAREALRRPYFKPIQPISIVRSPDSGGDKRPSAVPVPNRPVVKQPQRQLQPRPHVHHSIPSNMSKEISQPKNDLDALTQSVSHEHRDQLGVGMQKDDILDETVFDSVKDNKIGKSDAPFENWTAVTKSESYSSPHINESGK</sequence>
<proteinExistence type="predicted"/>
<feature type="domain" description="Protein kinase" evidence="4">
    <location>
        <begin position="1"/>
        <end position="113"/>
    </location>
</feature>
<dbReference type="Gene3D" id="1.10.510.10">
    <property type="entry name" value="Transferase(Phosphotransferase) domain 1"/>
    <property type="match status" value="1"/>
</dbReference>
<feature type="region of interest" description="Disordered" evidence="3">
    <location>
        <begin position="119"/>
        <end position="170"/>
    </location>
</feature>
<evidence type="ECO:0000256" key="1">
    <source>
        <dbReference type="ARBA" id="ARBA00022741"/>
    </source>
</evidence>
<evidence type="ECO:0000256" key="3">
    <source>
        <dbReference type="SAM" id="MobiDB-lite"/>
    </source>
</evidence>
<reference evidence="5" key="1">
    <citation type="submission" date="2016-06" db="UniProtKB">
        <authorList>
            <consortium name="WormBaseParasite"/>
        </authorList>
    </citation>
    <scope>IDENTIFICATION</scope>
</reference>
<dbReference type="PROSITE" id="PS50011">
    <property type="entry name" value="PROTEIN_KINASE_DOM"/>
    <property type="match status" value="1"/>
</dbReference>
<accession>A0A183BEB8</accession>
<evidence type="ECO:0000256" key="2">
    <source>
        <dbReference type="ARBA" id="ARBA00022840"/>
    </source>
</evidence>
<dbReference type="GO" id="GO:0004672">
    <property type="term" value="F:protein kinase activity"/>
    <property type="evidence" value="ECO:0007669"/>
    <property type="project" value="InterPro"/>
</dbReference>
<dbReference type="InterPro" id="IPR011009">
    <property type="entry name" value="Kinase-like_dom_sf"/>
</dbReference>
<feature type="compositionally biased region" description="Polar residues" evidence="3">
    <location>
        <begin position="161"/>
        <end position="170"/>
    </location>
</feature>
<name>A0A183BEB8_9TREM</name>
<dbReference type="SUPFAM" id="SSF56112">
    <property type="entry name" value="Protein kinase-like (PK-like)"/>
    <property type="match status" value="1"/>
</dbReference>
<keyword evidence="2" id="KW-0067">ATP-binding</keyword>
<dbReference type="Pfam" id="PF00069">
    <property type="entry name" value="Pkinase"/>
    <property type="match status" value="1"/>
</dbReference>
<keyword evidence="1" id="KW-0547">Nucleotide-binding</keyword>
<dbReference type="GO" id="GO:0005524">
    <property type="term" value="F:ATP binding"/>
    <property type="evidence" value="ECO:0007669"/>
    <property type="project" value="UniProtKB-KW"/>
</dbReference>
<evidence type="ECO:0000259" key="4">
    <source>
        <dbReference type="PROSITE" id="PS50011"/>
    </source>
</evidence>
<dbReference type="InterPro" id="IPR000719">
    <property type="entry name" value="Prot_kinase_dom"/>
</dbReference>
<evidence type="ECO:0000313" key="5">
    <source>
        <dbReference type="WBParaSite" id="ECPE_0001759801-mRNA-1"/>
    </source>
</evidence>
<dbReference type="AlphaFoldDB" id="A0A183BEB8"/>